<evidence type="ECO:0000313" key="10">
    <source>
        <dbReference type="EMBL" id="CAH0555668.1"/>
    </source>
</evidence>
<protein>
    <recommendedName>
        <fullName evidence="12">UBX domain-containing protein 1</fullName>
    </recommendedName>
</protein>
<gene>
    <name evidence="10" type="ORF">MELIAE_LOCUS6977</name>
</gene>
<dbReference type="GO" id="GO:0005737">
    <property type="term" value="C:cytoplasm"/>
    <property type="evidence" value="ECO:0007669"/>
    <property type="project" value="UniProtKB-SubCell"/>
</dbReference>
<feature type="coiled-coil region" evidence="5">
    <location>
        <begin position="161"/>
        <end position="240"/>
    </location>
</feature>
<dbReference type="PROSITE" id="PS50030">
    <property type="entry name" value="UBA"/>
    <property type="match status" value="1"/>
</dbReference>
<dbReference type="AlphaFoldDB" id="A0A9P0FI17"/>
<dbReference type="GO" id="GO:0032435">
    <property type="term" value="P:negative regulation of proteasomal ubiquitin-dependent protein catabolic process"/>
    <property type="evidence" value="ECO:0007669"/>
    <property type="project" value="TreeGrafter"/>
</dbReference>
<reference evidence="10" key="1">
    <citation type="submission" date="2021-12" db="EMBL/GenBank/DDBJ databases">
        <authorList>
            <person name="King R."/>
        </authorList>
    </citation>
    <scope>NUCLEOTIDE SEQUENCE</scope>
</reference>
<dbReference type="CDD" id="cd01772">
    <property type="entry name" value="UBX_UBXN1"/>
    <property type="match status" value="1"/>
</dbReference>
<evidence type="ECO:0000259" key="9">
    <source>
        <dbReference type="PROSITE" id="PS50157"/>
    </source>
</evidence>
<dbReference type="PROSITE" id="PS00028">
    <property type="entry name" value="ZINC_FINGER_C2H2_1"/>
    <property type="match status" value="1"/>
</dbReference>
<evidence type="ECO:0000313" key="11">
    <source>
        <dbReference type="Proteomes" id="UP001154078"/>
    </source>
</evidence>
<dbReference type="PANTHER" id="PTHR46340">
    <property type="entry name" value="UBX DOMAIN-CONTAINING PROTEIN 1"/>
    <property type="match status" value="1"/>
</dbReference>
<name>A0A9P0FI17_BRAAE</name>
<dbReference type="OrthoDB" id="10254930at2759"/>
<dbReference type="EMBL" id="OV121135">
    <property type="protein sequence ID" value="CAH0555668.1"/>
    <property type="molecule type" value="Genomic_DNA"/>
</dbReference>
<dbReference type="SUPFAM" id="SSF54236">
    <property type="entry name" value="Ubiquitin-like"/>
    <property type="match status" value="1"/>
</dbReference>
<accession>A0A9P0FI17</accession>
<keyword evidence="3 5" id="KW-0175">Coiled coil</keyword>
<dbReference type="Gene3D" id="1.10.8.10">
    <property type="entry name" value="DNA helicase RuvA subunit, C-terminal domain"/>
    <property type="match status" value="1"/>
</dbReference>
<dbReference type="InterPro" id="IPR001012">
    <property type="entry name" value="UBX_dom"/>
</dbReference>
<dbReference type="InterPro" id="IPR029071">
    <property type="entry name" value="Ubiquitin-like_domsf"/>
</dbReference>
<organism evidence="10 11">
    <name type="scientific">Brassicogethes aeneus</name>
    <name type="common">Rape pollen beetle</name>
    <name type="synonym">Meligethes aeneus</name>
    <dbReference type="NCBI Taxonomy" id="1431903"/>
    <lineage>
        <taxon>Eukaryota</taxon>
        <taxon>Metazoa</taxon>
        <taxon>Ecdysozoa</taxon>
        <taxon>Arthropoda</taxon>
        <taxon>Hexapoda</taxon>
        <taxon>Insecta</taxon>
        <taxon>Pterygota</taxon>
        <taxon>Neoptera</taxon>
        <taxon>Endopterygota</taxon>
        <taxon>Coleoptera</taxon>
        <taxon>Polyphaga</taxon>
        <taxon>Cucujiformia</taxon>
        <taxon>Nitidulidae</taxon>
        <taxon>Meligethinae</taxon>
        <taxon>Brassicogethes</taxon>
    </lineage>
</organism>
<dbReference type="PANTHER" id="PTHR46340:SF1">
    <property type="entry name" value="UBX DOMAIN-CONTAINING PROTEIN 1"/>
    <property type="match status" value="1"/>
</dbReference>
<evidence type="ECO:0000259" key="8">
    <source>
        <dbReference type="PROSITE" id="PS50033"/>
    </source>
</evidence>
<feature type="domain" description="C2H2-type" evidence="9">
    <location>
        <begin position="115"/>
        <end position="144"/>
    </location>
</feature>
<evidence type="ECO:0000256" key="4">
    <source>
        <dbReference type="PROSITE-ProRule" id="PRU00042"/>
    </source>
</evidence>
<evidence type="ECO:0008006" key="12">
    <source>
        <dbReference type="Google" id="ProtNLM"/>
    </source>
</evidence>
<keyword evidence="4" id="KW-0863">Zinc-finger</keyword>
<comment type="subcellular location">
    <subcellularLocation>
        <location evidence="1">Cytoplasm</location>
    </subcellularLocation>
</comment>
<evidence type="ECO:0000256" key="2">
    <source>
        <dbReference type="ARBA" id="ARBA00022490"/>
    </source>
</evidence>
<evidence type="ECO:0000259" key="7">
    <source>
        <dbReference type="PROSITE" id="PS50030"/>
    </source>
</evidence>
<evidence type="ECO:0000256" key="3">
    <source>
        <dbReference type="ARBA" id="ARBA00023054"/>
    </source>
</evidence>
<dbReference type="InterPro" id="IPR015940">
    <property type="entry name" value="UBA"/>
</dbReference>
<dbReference type="GO" id="GO:0036435">
    <property type="term" value="F:K48-linked polyubiquitin modification-dependent protein binding"/>
    <property type="evidence" value="ECO:0007669"/>
    <property type="project" value="TreeGrafter"/>
</dbReference>
<feature type="domain" description="UBX" evidence="8">
    <location>
        <begin position="271"/>
        <end position="349"/>
    </location>
</feature>
<dbReference type="PROSITE" id="PS50157">
    <property type="entry name" value="ZINC_FINGER_C2H2_2"/>
    <property type="match status" value="1"/>
</dbReference>
<keyword evidence="4" id="KW-0479">Metal-binding</keyword>
<dbReference type="Pfam" id="PF22562">
    <property type="entry name" value="UBA_7"/>
    <property type="match status" value="1"/>
</dbReference>
<sequence>MSSTGIFRTSNFNRGCPSLPIFYKKNASNMSNVVDSLVEMGFPKDRAELAIKSTGSQDLQVVMEWLLSNEDVVDESDSQPQLEPSQAQAASASMEQNSAGEEEKSDEAALVAKSIRCDDCGKLFKNSTEVEFHAAKSGHENFSESTDEKRPLTDEEKKEQLAKIEAKLKQRRMEREAKEKEEAILKEKYRIKSGKEMLEAKKKHEELEMKKILELRKREKEEERAARQRVKEQIEQDKLARKAKFAGGSADSVAEAPVAHAPVAAKTAAPVNYEQCKIQIRLIDGSTLTQTFGAKEPLSAVRLYVEINRKDAMEPFKLQMSYPRKVFTAEDYDKPLDTLGLAPTATLIVTKT</sequence>
<dbReference type="GO" id="GO:0031397">
    <property type="term" value="P:negative regulation of protein ubiquitination"/>
    <property type="evidence" value="ECO:0007669"/>
    <property type="project" value="TreeGrafter"/>
</dbReference>
<dbReference type="InterPro" id="IPR009060">
    <property type="entry name" value="UBA-like_sf"/>
</dbReference>
<keyword evidence="4" id="KW-0862">Zinc</keyword>
<feature type="domain" description="UBA" evidence="7">
    <location>
        <begin position="28"/>
        <end position="69"/>
    </location>
</feature>
<proteinExistence type="predicted"/>
<dbReference type="GO" id="GO:0008270">
    <property type="term" value="F:zinc ion binding"/>
    <property type="evidence" value="ECO:0007669"/>
    <property type="project" value="UniProtKB-KW"/>
</dbReference>
<dbReference type="Gene3D" id="3.10.20.90">
    <property type="entry name" value="Phosphatidylinositol 3-kinase Catalytic Subunit, Chain A, domain 1"/>
    <property type="match status" value="1"/>
</dbReference>
<evidence type="ECO:0000256" key="5">
    <source>
        <dbReference type="SAM" id="Coils"/>
    </source>
</evidence>
<evidence type="ECO:0000256" key="1">
    <source>
        <dbReference type="ARBA" id="ARBA00004496"/>
    </source>
</evidence>
<dbReference type="GO" id="GO:0005634">
    <property type="term" value="C:nucleus"/>
    <property type="evidence" value="ECO:0007669"/>
    <property type="project" value="TreeGrafter"/>
</dbReference>
<dbReference type="SMART" id="SM00166">
    <property type="entry name" value="UBX"/>
    <property type="match status" value="1"/>
</dbReference>
<dbReference type="PROSITE" id="PS50033">
    <property type="entry name" value="UBX"/>
    <property type="match status" value="1"/>
</dbReference>
<evidence type="ECO:0000256" key="6">
    <source>
        <dbReference type="SAM" id="MobiDB-lite"/>
    </source>
</evidence>
<dbReference type="InterPro" id="IPR013087">
    <property type="entry name" value="Znf_C2H2_type"/>
</dbReference>
<dbReference type="SUPFAM" id="SSF46934">
    <property type="entry name" value="UBA-like"/>
    <property type="match status" value="1"/>
</dbReference>
<dbReference type="GO" id="GO:1903094">
    <property type="term" value="P:negative regulation of protein K48-linked deubiquitination"/>
    <property type="evidence" value="ECO:0007669"/>
    <property type="project" value="TreeGrafter"/>
</dbReference>
<feature type="region of interest" description="Disordered" evidence="6">
    <location>
        <begin position="73"/>
        <end position="107"/>
    </location>
</feature>
<dbReference type="Proteomes" id="UP001154078">
    <property type="component" value="Chromosome 4"/>
</dbReference>
<keyword evidence="2" id="KW-0963">Cytoplasm</keyword>
<dbReference type="SMART" id="SM00165">
    <property type="entry name" value="UBA"/>
    <property type="match status" value="1"/>
</dbReference>
<dbReference type="Pfam" id="PF00789">
    <property type="entry name" value="UBX"/>
    <property type="match status" value="1"/>
</dbReference>
<feature type="compositionally biased region" description="Low complexity" evidence="6">
    <location>
        <begin position="78"/>
        <end position="99"/>
    </location>
</feature>
<keyword evidence="11" id="KW-1185">Reference proteome</keyword>
<feature type="region of interest" description="Disordered" evidence="6">
    <location>
        <begin position="135"/>
        <end position="158"/>
    </location>
</feature>